<accession>A0A238HBE4</accession>
<evidence type="ECO:0000313" key="2">
    <source>
        <dbReference type="Proteomes" id="UP000198460"/>
    </source>
</evidence>
<reference evidence="1 2" key="1">
    <citation type="submission" date="2017-04" db="EMBL/GenBank/DDBJ databases">
        <authorList>
            <person name="Afonso C.L."/>
            <person name="Miller P.J."/>
            <person name="Scott M.A."/>
            <person name="Spackman E."/>
            <person name="Goraichik I."/>
            <person name="Dimitrov K.M."/>
            <person name="Suarez D.L."/>
            <person name="Swayne D.E."/>
        </authorList>
    </citation>
    <scope>NUCLEOTIDE SEQUENCE [LARGE SCALE GENOMIC DNA]</scope>
    <source>
        <strain evidence="1">LMG 28154</strain>
    </source>
</reference>
<sequence>MQTIRRVALTCDFLRVDLSRGKADNGQYRNLDWLVQILGVPAFESKWGVRADVIVPPLDSAGLRASLTSDIHAQYLADSPAAWAALYDADDLPAFADTVAALLEYDLIVGFELPPVLKRLLARGGKTYLSLHIHPLRFLRDLCFYGYSNSAEVCDMLSAFGVPDHEIAMQVRRLRALFFRRHIPAFDVPAQTPVLIGQTPCDAALIRDGRFVQWRDCRQSLDAQLAGYDEIFFLEHPYEVKNGAVTEFLRSELGKSVTSVRANGYGFIFSSCDIPFFLSLSSSLGLEAQHAGQRCDFLLSHPLNKFMVPGIDRGASAIGHGVLFDVFWERLLGRAGDEVIRRDESDVGCFAAGNNYLRSSLESWAFRELDRGEIQQTSRRRLIPAASVGSAQSDRVELRSQRMGEMEVEQLPRPLRMGERIAFDFSKSAVEHYLLDGFAAHEPDGVRIDWGRAVMQMPLDKACEQAMLRGKLTASVPRESLRWRPTLALDVDGNEVDKIVFGQDDGGHRCMSFCAPVNGGLRLLGFLASWDGCDGDDEMQAASELSGPLLVALECSIDVQDAIAGSSRDAAAGLLGSST</sequence>
<dbReference type="AlphaFoldDB" id="A0A238HBE4"/>
<proteinExistence type="predicted"/>
<name>A0A238HBE4_9BURK</name>
<dbReference type="EMBL" id="FXAN01000113">
    <property type="protein sequence ID" value="SMG02881.1"/>
    <property type="molecule type" value="Genomic_DNA"/>
</dbReference>
<protein>
    <submittedName>
        <fullName evidence="1">Uncharacterized protein</fullName>
    </submittedName>
</protein>
<organism evidence="1 2">
    <name type="scientific">Burkholderia singularis</name>
    <dbReference type="NCBI Taxonomy" id="1503053"/>
    <lineage>
        <taxon>Bacteria</taxon>
        <taxon>Pseudomonadati</taxon>
        <taxon>Pseudomonadota</taxon>
        <taxon>Betaproteobacteria</taxon>
        <taxon>Burkholderiales</taxon>
        <taxon>Burkholderiaceae</taxon>
        <taxon>Burkholderia</taxon>
        <taxon>pseudomallei group</taxon>
    </lineage>
</organism>
<dbReference type="Proteomes" id="UP000198460">
    <property type="component" value="Unassembled WGS sequence"/>
</dbReference>
<evidence type="ECO:0000313" key="1">
    <source>
        <dbReference type="EMBL" id="SMG02881.1"/>
    </source>
</evidence>
<gene>
    <name evidence="1" type="ORF">BSIN_4956</name>
</gene>